<dbReference type="GO" id="GO:0046872">
    <property type="term" value="F:metal ion binding"/>
    <property type="evidence" value="ECO:0007669"/>
    <property type="project" value="UniProtKB-KW"/>
</dbReference>
<keyword evidence="1" id="KW-0479">Metal-binding</keyword>
<gene>
    <name evidence="5" type="ORF">M404DRAFT_960975</name>
</gene>
<keyword evidence="3" id="KW-0464">Manganese</keyword>
<reference evidence="5 6" key="1">
    <citation type="submission" date="2014-04" db="EMBL/GenBank/DDBJ databases">
        <authorList>
            <consortium name="DOE Joint Genome Institute"/>
            <person name="Kuo A."/>
            <person name="Kohler A."/>
            <person name="Costa M.D."/>
            <person name="Nagy L.G."/>
            <person name="Floudas D."/>
            <person name="Copeland A."/>
            <person name="Barry K.W."/>
            <person name="Cichocki N."/>
            <person name="Veneault-Fourrey C."/>
            <person name="LaButti K."/>
            <person name="Lindquist E.A."/>
            <person name="Lipzen A."/>
            <person name="Lundell T."/>
            <person name="Morin E."/>
            <person name="Murat C."/>
            <person name="Sun H."/>
            <person name="Tunlid A."/>
            <person name="Henrissat B."/>
            <person name="Grigoriev I.V."/>
            <person name="Hibbett D.S."/>
            <person name="Martin F."/>
            <person name="Nordberg H.P."/>
            <person name="Cantor M.N."/>
            <person name="Hua S.X."/>
        </authorList>
    </citation>
    <scope>NUCLEOTIDE SEQUENCE [LARGE SCALE GENOMIC DNA]</scope>
    <source>
        <strain evidence="5 6">Marx 270</strain>
    </source>
</reference>
<accession>A0A0C3P4G6</accession>
<evidence type="ECO:0008006" key="7">
    <source>
        <dbReference type="Google" id="ProtNLM"/>
    </source>
</evidence>
<dbReference type="OrthoDB" id="1930084at2759"/>
<dbReference type="InterPro" id="IPR029052">
    <property type="entry name" value="Metallo-depent_PP-like"/>
</dbReference>
<proteinExistence type="predicted"/>
<evidence type="ECO:0000313" key="5">
    <source>
        <dbReference type="EMBL" id="KIO02164.1"/>
    </source>
</evidence>
<dbReference type="STRING" id="870435.A0A0C3P4G6"/>
<organism evidence="5 6">
    <name type="scientific">Pisolithus tinctorius Marx 270</name>
    <dbReference type="NCBI Taxonomy" id="870435"/>
    <lineage>
        <taxon>Eukaryota</taxon>
        <taxon>Fungi</taxon>
        <taxon>Dikarya</taxon>
        <taxon>Basidiomycota</taxon>
        <taxon>Agaricomycotina</taxon>
        <taxon>Agaricomycetes</taxon>
        <taxon>Agaricomycetidae</taxon>
        <taxon>Boletales</taxon>
        <taxon>Sclerodermatineae</taxon>
        <taxon>Pisolithaceae</taxon>
        <taxon>Pisolithus</taxon>
    </lineage>
</organism>
<keyword evidence="6" id="KW-1185">Reference proteome</keyword>
<dbReference type="EMBL" id="KN831983">
    <property type="protein sequence ID" value="KIO02164.1"/>
    <property type="molecule type" value="Genomic_DNA"/>
</dbReference>
<dbReference type="SUPFAM" id="SSF56300">
    <property type="entry name" value="Metallo-dependent phosphatases"/>
    <property type="match status" value="1"/>
</dbReference>
<comment type="catalytic activity">
    <reaction evidence="4">
        <text>O-phospho-L-threonyl-[protein] + H2O = L-threonyl-[protein] + phosphate</text>
        <dbReference type="Rhea" id="RHEA:47004"/>
        <dbReference type="Rhea" id="RHEA-COMP:11060"/>
        <dbReference type="Rhea" id="RHEA-COMP:11605"/>
        <dbReference type="ChEBI" id="CHEBI:15377"/>
        <dbReference type="ChEBI" id="CHEBI:30013"/>
        <dbReference type="ChEBI" id="CHEBI:43474"/>
        <dbReference type="ChEBI" id="CHEBI:61977"/>
        <dbReference type="EC" id="3.1.3.16"/>
    </reaction>
</comment>
<dbReference type="InterPro" id="IPR006186">
    <property type="entry name" value="Ser/Thr-sp_prot-phosphatase"/>
</dbReference>
<dbReference type="HOGENOM" id="CLU_004962_0_7_1"/>
<evidence type="ECO:0000256" key="1">
    <source>
        <dbReference type="ARBA" id="ARBA00022723"/>
    </source>
</evidence>
<name>A0A0C3P4G6_PISTI</name>
<dbReference type="InterPro" id="IPR047129">
    <property type="entry name" value="PPA2-like"/>
</dbReference>
<evidence type="ECO:0000256" key="4">
    <source>
        <dbReference type="ARBA" id="ARBA00048336"/>
    </source>
</evidence>
<dbReference type="AlphaFoldDB" id="A0A0C3P4G6"/>
<dbReference type="GO" id="GO:0004722">
    <property type="term" value="F:protein serine/threonine phosphatase activity"/>
    <property type="evidence" value="ECO:0007669"/>
    <property type="project" value="UniProtKB-EC"/>
</dbReference>
<dbReference type="InParanoid" id="A0A0C3P4G6"/>
<reference evidence="6" key="2">
    <citation type="submission" date="2015-01" db="EMBL/GenBank/DDBJ databases">
        <title>Evolutionary Origins and Diversification of the Mycorrhizal Mutualists.</title>
        <authorList>
            <consortium name="DOE Joint Genome Institute"/>
            <consortium name="Mycorrhizal Genomics Consortium"/>
            <person name="Kohler A."/>
            <person name="Kuo A."/>
            <person name="Nagy L.G."/>
            <person name="Floudas D."/>
            <person name="Copeland A."/>
            <person name="Barry K.W."/>
            <person name="Cichocki N."/>
            <person name="Veneault-Fourrey C."/>
            <person name="LaButti K."/>
            <person name="Lindquist E.A."/>
            <person name="Lipzen A."/>
            <person name="Lundell T."/>
            <person name="Morin E."/>
            <person name="Murat C."/>
            <person name="Riley R."/>
            <person name="Ohm R."/>
            <person name="Sun H."/>
            <person name="Tunlid A."/>
            <person name="Henrissat B."/>
            <person name="Grigoriev I.V."/>
            <person name="Hibbett D.S."/>
            <person name="Martin F."/>
        </authorList>
    </citation>
    <scope>NUCLEOTIDE SEQUENCE [LARGE SCALE GENOMIC DNA]</scope>
    <source>
        <strain evidence="6">Marx 270</strain>
    </source>
</reference>
<sequence length="107" mass="12254">MWSDPDEIDNWVISPHGAGWLFGRNVTREFNHLNSLSRIARTHQLVQEGYRYMFDNASVTVLTASSYYYRRSNLASVLVLTEGGEHEFNVFGPLPENVEDMEWASGV</sequence>
<evidence type="ECO:0000256" key="3">
    <source>
        <dbReference type="ARBA" id="ARBA00023211"/>
    </source>
</evidence>
<dbReference type="Gene3D" id="3.60.21.10">
    <property type="match status" value="1"/>
</dbReference>
<evidence type="ECO:0000256" key="2">
    <source>
        <dbReference type="ARBA" id="ARBA00022801"/>
    </source>
</evidence>
<protein>
    <recommendedName>
        <fullName evidence="7">Serine/threonine specific protein phosphatases domain-containing protein</fullName>
    </recommendedName>
</protein>
<dbReference type="PRINTS" id="PR00114">
    <property type="entry name" value="STPHPHTASE"/>
</dbReference>
<dbReference type="PANTHER" id="PTHR45619">
    <property type="entry name" value="SERINE/THREONINE-PROTEIN PHOSPHATASE PP2A-RELATED"/>
    <property type="match status" value="1"/>
</dbReference>
<keyword evidence="2" id="KW-0378">Hydrolase</keyword>
<dbReference type="Proteomes" id="UP000054217">
    <property type="component" value="Unassembled WGS sequence"/>
</dbReference>
<evidence type="ECO:0000313" key="6">
    <source>
        <dbReference type="Proteomes" id="UP000054217"/>
    </source>
</evidence>